<feature type="transmembrane region" description="Helical" evidence="13">
    <location>
        <begin position="750"/>
        <end position="772"/>
    </location>
</feature>
<dbReference type="Pfam" id="PF11154">
    <property type="entry name" value="DUF2934"/>
    <property type="match status" value="1"/>
</dbReference>
<dbReference type="InterPro" id="IPR036412">
    <property type="entry name" value="HAD-like_sf"/>
</dbReference>
<dbReference type="SFLD" id="SFLDG00002">
    <property type="entry name" value="C1.7:_P-type_atpase_like"/>
    <property type="match status" value="1"/>
</dbReference>
<dbReference type="SUPFAM" id="SSF81665">
    <property type="entry name" value="Calcium ATPase, transmembrane domain M"/>
    <property type="match status" value="1"/>
</dbReference>
<dbReference type="InterPro" id="IPR044492">
    <property type="entry name" value="P_typ_ATPase_HD_dom"/>
</dbReference>
<evidence type="ECO:0000256" key="1">
    <source>
        <dbReference type="ARBA" id="ARBA00004141"/>
    </source>
</evidence>
<dbReference type="InterPro" id="IPR021327">
    <property type="entry name" value="DUF2934"/>
</dbReference>
<keyword evidence="6" id="KW-0547">Nucleotide-binding</keyword>
<evidence type="ECO:0000256" key="7">
    <source>
        <dbReference type="ARBA" id="ARBA00022840"/>
    </source>
</evidence>
<keyword evidence="4 13" id="KW-0812">Transmembrane</keyword>
<dbReference type="PANTHER" id="PTHR42861">
    <property type="entry name" value="CALCIUM-TRANSPORTING ATPASE"/>
    <property type="match status" value="1"/>
</dbReference>
<dbReference type="NCBIfam" id="TIGR01647">
    <property type="entry name" value="ATPase-IIIA_H"/>
    <property type="match status" value="1"/>
</dbReference>
<dbReference type="Gene3D" id="1.20.1110.10">
    <property type="entry name" value="Calcium-transporting ATPase, transmembrane domain"/>
    <property type="match status" value="1"/>
</dbReference>
<keyword evidence="7" id="KW-0067">ATP-binding</keyword>
<sequence length="861" mass="92381">MPATAKAPEIASASVPDTLATLKVDPDKGLTPAEVEDRRKENGYNEVAVQKAHPVRKFLGKFWGMSAWMLELIMVLSAFLHKYSDLAVVSALLVINAVLSFVQEQRAAGVVETLRRRLQISSRVLRDANWQVVPARELVPGDIVRVRAGDVIPADVRLLTGTVSVDQSALTGESKDADKAYGDVLSSGSVVRRGECNGVVILTGAKTYFGRTTELVQTARPKLHIDAVVAKIVRWLFVVVGVLLAVVVVMSLTRGTPLIEMIPLVLILFMSAIPLSLPVMFTVAMAVGSKELAKRGVLVTRLSAAEDAATMDVLCVDKTGTITMNQLAVTGVIPLAQATENDVLVAGALASQESNQDPIDLAFLAAAKERHIFDGKPAFNSVSFTPFDAKNRRTEAVTEQNGQRLRVMKGAVRTVAEACGLKPAEIDGLEARVAESALKGYRTLAVARGGESGAVTLLGLVTLYDPPRADAKQLIAELRGLGVQVKMLTGDALAVASEIARRVGLPNIRRMADLKSAASAGSNDALDLLAGADGLAEVFPEDKYTVVKHLQAAGHITGMTGDGVNDAPALRQAEVGIAVNTATDVAKGAASVVLTNAGLENIVALVEQGRTIYQRILTYIVNKISRTILKTGFVAIAFVVTGKFAMSAFAMLLLVFITDFAKISLATDNVRPSKSPETWNIGYLISVAAVLGVLMVAEALLALWFGWSRLGLGSNENALYTFSFLTLLYFAALSIVSARERRWFWMTMPSKLVVAAVVAETLIGTSLMFVGLPGLAPVPWWEALSIFGYAAFSCLIVNEVVKVVLIKWRRPKGVAGTPADLRPKIATRAYELYEHHGRSDGHADQDWLQAESEIRKEDPAK</sequence>
<dbReference type="PRINTS" id="PR00119">
    <property type="entry name" value="CATATPASE"/>
</dbReference>
<dbReference type="Pfam" id="PF00690">
    <property type="entry name" value="Cation_ATPase_N"/>
    <property type="match status" value="1"/>
</dbReference>
<evidence type="ECO:0000256" key="11">
    <source>
        <dbReference type="ARBA" id="ARBA00023136"/>
    </source>
</evidence>
<feature type="transmembrane region" description="Helical" evidence="13">
    <location>
        <begin position="264"/>
        <end position="287"/>
    </location>
</feature>
<organism evidence="15">
    <name type="scientific">mine drainage metagenome</name>
    <dbReference type="NCBI Taxonomy" id="410659"/>
    <lineage>
        <taxon>unclassified sequences</taxon>
        <taxon>metagenomes</taxon>
        <taxon>ecological metagenomes</taxon>
    </lineage>
</organism>
<evidence type="ECO:0000256" key="9">
    <source>
        <dbReference type="ARBA" id="ARBA00022967"/>
    </source>
</evidence>
<dbReference type="Gene3D" id="2.70.150.10">
    <property type="entry name" value="Calcium-transporting ATPase, cytoplasmic transduction domain A"/>
    <property type="match status" value="1"/>
</dbReference>
<dbReference type="InterPro" id="IPR023299">
    <property type="entry name" value="ATPase_P-typ_cyto_dom_N"/>
</dbReference>
<dbReference type="PRINTS" id="PR00120">
    <property type="entry name" value="HATPASE"/>
</dbReference>
<evidence type="ECO:0000256" key="4">
    <source>
        <dbReference type="ARBA" id="ARBA00022692"/>
    </source>
</evidence>
<gene>
    <name evidence="15" type="ORF">GALL_17070</name>
</gene>
<dbReference type="SFLD" id="SFLDF00027">
    <property type="entry name" value="p-type_atpase"/>
    <property type="match status" value="1"/>
</dbReference>
<evidence type="ECO:0000256" key="10">
    <source>
        <dbReference type="ARBA" id="ARBA00022989"/>
    </source>
</evidence>
<feature type="transmembrane region" description="Helical" evidence="13">
    <location>
        <begin position="232"/>
        <end position="252"/>
    </location>
</feature>
<dbReference type="GO" id="GO:0008553">
    <property type="term" value="F:P-type proton-exporting transporter activity"/>
    <property type="evidence" value="ECO:0007669"/>
    <property type="project" value="InterPro"/>
</dbReference>
<keyword evidence="15" id="KW-0378">Hydrolase</keyword>
<dbReference type="EMBL" id="MLJW01000003">
    <property type="protein sequence ID" value="OIR18378.1"/>
    <property type="molecule type" value="Genomic_DNA"/>
</dbReference>
<comment type="subcellular location">
    <subcellularLocation>
        <location evidence="1">Membrane</location>
        <topology evidence="1">Multi-pass membrane protein</topology>
    </subcellularLocation>
</comment>
<evidence type="ECO:0000256" key="12">
    <source>
        <dbReference type="SAM" id="MobiDB-lite"/>
    </source>
</evidence>
<dbReference type="Gene3D" id="3.40.50.1000">
    <property type="entry name" value="HAD superfamily/HAD-like"/>
    <property type="match status" value="1"/>
</dbReference>
<feature type="compositionally biased region" description="Basic and acidic residues" evidence="12">
    <location>
        <begin position="852"/>
        <end position="861"/>
    </location>
</feature>
<dbReference type="FunFam" id="2.70.150.10:FF:000042">
    <property type="entry name" value="Plasma membrane ATPase"/>
    <property type="match status" value="1"/>
</dbReference>
<feature type="transmembrane region" description="Helical" evidence="13">
    <location>
        <begin position="644"/>
        <end position="661"/>
    </location>
</feature>
<keyword evidence="3" id="KW-0597">Phosphoprotein</keyword>
<feature type="domain" description="Cation-transporting P-type ATPase N-terminal" evidence="14">
    <location>
        <begin position="9"/>
        <end position="82"/>
    </location>
</feature>
<dbReference type="InterPro" id="IPR004014">
    <property type="entry name" value="ATPase_P-typ_cation-transptr_N"/>
</dbReference>
<proteinExistence type="inferred from homology"/>
<dbReference type="InterPro" id="IPR001757">
    <property type="entry name" value="P_typ_ATPase"/>
</dbReference>
<dbReference type="AlphaFoldDB" id="A0A1J5TBV1"/>
<evidence type="ECO:0000256" key="5">
    <source>
        <dbReference type="ARBA" id="ARBA00022723"/>
    </source>
</evidence>
<evidence type="ECO:0000256" key="13">
    <source>
        <dbReference type="SAM" id="Phobius"/>
    </source>
</evidence>
<evidence type="ECO:0000256" key="6">
    <source>
        <dbReference type="ARBA" id="ARBA00022741"/>
    </source>
</evidence>
<evidence type="ECO:0000256" key="8">
    <source>
        <dbReference type="ARBA" id="ARBA00022842"/>
    </source>
</evidence>
<dbReference type="InterPro" id="IPR006534">
    <property type="entry name" value="P-type_ATPase_IIIA"/>
</dbReference>
<dbReference type="SUPFAM" id="SSF81653">
    <property type="entry name" value="Calcium ATPase, transduction domain A"/>
    <property type="match status" value="1"/>
</dbReference>
<keyword evidence="9" id="KW-1278">Translocase</keyword>
<dbReference type="Pfam" id="PF00702">
    <property type="entry name" value="Hydrolase"/>
    <property type="match status" value="1"/>
</dbReference>
<dbReference type="GO" id="GO:0046872">
    <property type="term" value="F:metal ion binding"/>
    <property type="evidence" value="ECO:0007669"/>
    <property type="project" value="UniProtKB-KW"/>
</dbReference>
<comment type="caution">
    <text evidence="15">The sequence shown here is derived from an EMBL/GenBank/DDBJ whole genome shotgun (WGS) entry which is preliminary data.</text>
</comment>
<accession>A0A1J5TBV1</accession>
<keyword evidence="8" id="KW-0460">Magnesium</keyword>
<keyword evidence="10 13" id="KW-1133">Transmembrane helix</keyword>
<dbReference type="InterPro" id="IPR018303">
    <property type="entry name" value="ATPase_P-typ_P_site"/>
</dbReference>
<dbReference type="InterPro" id="IPR059000">
    <property type="entry name" value="ATPase_P-type_domA"/>
</dbReference>
<dbReference type="InterPro" id="IPR008250">
    <property type="entry name" value="ATPase_P-typ_transduc_dom_A_sf"/>
</dbReference>
<dbReference type="FunFam" id="3.40.50.1000:FF:000211">
    <property type="entry name" value="Plasma membrane ATPase"/>
    <property type="match status" value="1"/>
</dbReference>
<evidence type="ECO:0000256" key="2">
    <source>
        <dbReference type="ARBA" id="ARBA00008804"/>
    </source>
</evidence>
<dbReference type="InterPro" id="IPR023214">
    <property type="entry name" value="HAD_sf"/>
</dbReference>
<evidence type="ECO:0000313" key="15">
    <source>
        <dbReference type="EMBL" id="OIR18378.1"/>
    </source>
</evidence>
<dbReference type="InterPro" id="IPR023298">
    <property type="entry name" value="ATPase_P-typ_TM_dom_sf"/>
</dbReference>
<dbReference type="GO" id="GO:0120029">
    <property type="term" value="P:proton export across plasma membrane"/>
    <property type="evidence" value="ECO:0007669"/>
    <property type="project" value="InterPro"/>
</dbReference>
<name>A0A1J5TBV1_9ZZZZ</name>
<dbReference type="GO" id="GO:0016887">
    <property type="term" value="F:ATP hydrolysis activity"/>
    <property type="evidence" value="ECO:0007669"/>
    <property type="project" value="InterPro"/>
</dbReference>
<feature type="compositionally biased region" description="Basic and acidic residues" evidence="12">
    <location>
        <begin position="836"/>
        <end position="845"/>
    </location>
</feature>
<evidence type="ECO:0000256" key="3">
    <source>
        <dbReference type="ARBA" id="ARBA00022553"/>
    </source>
</evidence>
<protein>
    <submittedName>
        <fullName evidence="15">Calcium-transporting ATPase 1</fullName>
        <ecNumber evidence="15">3.6.3.8</ecNumber>
    </submittedName>
</protein>
<feature type="transmembrane region" description="Helical" evidence="13">
    <location>
        <begin position="784"/>
        <end position="805"/>
    </location>
</feature>
<dbReference type="GO" id="GO:0005524">
    <property type="term" value="F:ATP binding"/>
    <property type="evidence" value="ECO:0007669"/>
    <property type="project" value="UniProtKB-KW"/>
</dbReference>
<dbReference type="SFLD" id="SFLDS00003">
    <property type="entry name" value="Haloacid_Dehalogenase"/>
    <property type="match status" value="1"/>
</dbReference>
<feature type="transmembrane region" description="Helical" evidence="13">
    <location>
        <begin position="719"/>
        <end position="738"/>
    </location>
</feature>
<dbReference type="SMART" id="SM00831">
    <property type="entry name" value="Cation_ATPase_N"/>
    <property type="match status" value="1"/>
</dbReference>
<dbReference type="Pfam" id="PF00122">
    <property type="entry name" value="E1-E2_ATPase"/>
    <property type="match status" value="1"/>
</dbReference>
<dbReference type="EC" id="3.6.3.8" evidence="15"/>
<dbReference type="GO" id="GO:0016020">
    <property type="term" value="C:membrane"/>
    <property type="evidence" value="ECO:0007669"/>
    <property type="project" value="UniProtKB-SubCell"/>
</dbReference>
<keyword evidence="5" id="KW-0479">Metal-binding</keyword>
<feature type="region of interest" description="Disordered" evidence="12">
    <location>
        <begin position="836"/>
        <end position="861"/>
    </location>
</feature>
<reference evidence="15" key="1">
    <citation type="submission" date="2016-10" db="EMBL/GenBank/DDBJ databases">
        <title>Sequence of Gallionella enrichment culture.</title>
        <authorList>
            <person name="Poehlein A."/>
            <person name="Muehling M."/>
            <person name="Daniel R."/>
        </authorList>
    </citation>
    <scope>NUCLEOTIDE SEQUENCE</scope>
</reference>
<comment type="similarity">
    <text evidence="2">Belongs to the cation transport ATPase (P-type) (TC 3.A.3) family. Type IIIA subfamily.</text>
</comment>
<dbReference type="Gene3D" id="3.40.1110.10">
    <property type="entry name" value="Calcium-transporting ATPase, cytoplasmic domain N"/>
    <property type="match status" value="1"/>
</dbReference>
<evidence type="ECO:0000259" key="14">
    <source>
        <dbReference type="SMART" id="SM00831"/>
    </source>
</evidence>
<dbReference type="PROSITE" id="PS00154">
    <property type="entry name" value="ATPASE_E1_E2"/>
    <property type="match status" value="1"/>
</dbReference>
<dbReference type="SUPFAM" id="SSF56784">
    <property type="entry name" value="HAD-like"/>
    <property type="match status" value="1"/>
</dbReference>
<keyword evidence="11 13" id="KW-0472">Membrane</keyword>
<dbReference type="NCBIfam" id="TIGR01494">
    <property type="entry name" value="ATPase_P-type"/>
    <property type="match status" value="2"/>
</dbReference>
<feature type="transmembrane region" description="Helical" evidence="13">
    <location>
        <begin position="681"/>
        <end position="707"/>
    </location>
</feature>